<dbReference type="GO" id="GO:0015074">
    <property type="term" value="P:DNA integration"/>
    <property type="evidence" value="ECO:0007669"/>
    <property type="project" value="UniProtKB-KW"/>
</dbReference>
<evidence type="ECO:0000313" key="7">
    <source>
        <dbReference type="EMBL" id="GHE06502.1"/>
    </source>
</evidence>
<dbReference type="InterPro" id="IPR013762">
    <property type="entry name" value="Integrase-like_cat_sf"/>
</dbReference>
<dbReference type="GO" id="GO:0006310">
    <property type="term" value="P:DNA recombination"/>
    <property type="evidence" value="ECO:0007669"/>
    <property type="project" value="UniProtKB-KW"/>
</dbReference>
<keyword evidence="2" id="KW-0229">DNA integration</keyword>
<name>A0AAN4UVM4_9RHOB</name>
<accession>A0AAN4UVM4</accession>
<feature type="region of interest" description="Disordered" evidence="5">
    <location>
        <begin position="227"/>
        <end position="317"/>
    </location>
</feature>
<dbReference type="SUPFAM" id="SSF56349">
    <property type="entry name" value="DNA breaking-rejoining enzymes"/>
    <property type="match status" value="1"/>
</dbReference>
<dbReference type="InterPro" id="IPR046668">
    <property type="entry name" value="DUF6538"/>
</dbReference>
<comment type="caution">
    <text evidence="7">The sequence shown here is derived from an EMBL/GenBank/DDBJ whole genome shotgun (WGS) entry which is preliminary data.</text>
</comment>
<evidence type="ECO:0000256" key="3">
    <source>
        <dbReference type="ARBA" id="ARBA00023125"/>
    </source>
</evidence>
<comment type="similarity">
    <text evidence="1">Belongs to the 'phage' integrase family.</text>
</comment>
<organism evidence="7 8">
    <name type="scientific">Allgaiera indica</name>
    <dbReference type="NCBI Taxonomy" id="765699"/>
    <lineage>
        <taxon>Bacteria</taxon>
        <taxon>Pseudomonadati</taxon>
        <taxon>Pseudomonadota</taxon>
        <taxon>Alphaproteobacteria</taxon>
        <taxon>Rhodobacterales</taxon>
        <taxon>Paracoccaceae</taxon>
        <taxon>Allgaiera</taxon>
    </lineage>
</organism>
<protein>
    <recommendedName>
        <fullName evidence="6">Tyr recombinase domain-containing protein</fullName>
    </recommendedName>
</protein>
<evidence type="ECO:0000256" key="2">
    <source>
        <dbReference type="ARBA" id="ARBA00022908"/>
    </source>
</evidence>
<proteinExistence type="inferred from homology"/>
<reference evidence="7" key="1">
    <citation type="journal article" date="2014" name="Int. J. Syst. Evol. Microbiol.">
        <title>Complete genome sequence of Corynebacterium casei LMG S-19264T (=DSM 44701T), isolated from a smear-ripened cheese.</title>
        <authorList>
            <consortium name="US DOE Joint Genome Institute (JGI-PGF)"/>
            <person name="Walter F."/>
            <person name="Albersmeier A."/>
            <person name="Kalinowski J."/>
            <person name="Ruckert C."/>
        </authorList>
    </citation>
    <scope>NUCLEOTIDE SEQUENCE</scope>
    <source>
        <strain evidence="7">CGMCC 1.10859</strain>
    </source>
</reference>
<dbReference type="PROSITE" id="PS51898">
    <property type="entry name" value="TYR_RECOMBINASE"/>
    <property type="match status" value="1"/>
</dbReference>
<reference evidence="7" key="2">
    <citation type="submission" date="2023-06" db="EMBL/GenBank/DDBJ databases">
        <authorList>
            <person name="Sun Q."/>
            <person name="Zhou Y."/>
        </authorList>
    </citation>
    <scope>NUCLEOTIDE SEQUENCE</scope>
    <source>
        <strain evidence="7">CGMCC 1.10859</strain>
    </source>
</reference>
<dbReference type="GO" id="GO:0003677">
    <property type="term" value="F:DNA binding"/>
    <property type="evidence" value="ECO:0007669"/>
    <property type="project" value="UniProtKB-KW"/>
</dbReference>
<keyword evidence="3" id="KW-0238">DNA-binding</keyword>
<dbReference type="AlphaFoldDB" id="A0AAN4UVM4"/>
<dbReference type="Pfam" id="PF00589">
    <property type="entry name" value="Phage_integrase"/>
    <property type="match status" value="1"/>
</dbReference>
<evidence type="ECO:0000313" key="8">
    <source>
        <dbReference type="Proteomes" id="UP000634647"/>
    </source>
</evidence>
<feature type="compositionally biased region" description="Low complexity" evidence="5">
    <location>
        <begin position="231"/>
        <end position="242"/>
    </location>
</feature>
<dbReference type="InterPro" id="IPR050090">
    <property type="entry name" value="Tyrosine_recombinase_XerCD"/>
</dbReference>
<feature type="domain" description="Tyr recombinase" evidence="6">
    <location>
        <begin position="487"/>
        <end position="688"/>
    </location>
</feature>
<gene>
    <name evidence="7" type="ORF">GCM10008024_41010</name>
</gene>
<evidence type="ECO:0000256" key="1">
    <source>
        <dbReference type="ARBA" id="ARBA00008857"/>
    </source>
</evidence>
<evidence type="ECO:0000259" key="6">
    <source>
        <dbReference type="PROSITE" id="PS51898"/>
    </source>
</evidence>
<dbReference type="InterPro" id="IPR002104">
    <property type="entry name" value="Integrase_catalytic"/>
</dbReference>
<evidence type="ECO:0000256" key="4">
    <source>
        <dbReference type="ARBA" id="ARBA00023172"/>
    </source>
</evidence>
<dbReference type="Gene3D" id="1.10.443.10">
    <property type="entry name" value="Intergrase catalytic core"/>
    <property type="match status" value="1"/>
</dbReference>
<feature type="compositionally biased region" description="Low complexity" evidence="5">
    <location>
        <begin position="300"/>
        <end position="312"/>
    </location>
</feature>
<dbReference type="PANTHER" id="PTHR30349:SF41">
    <property type="entry name" value="INTEGRASE_RECOMBINASE PROTEIN MJ0367-RELATED"/>
    <property type="match status" value="1"/>
</dbReference>
<dbReference type="EMBL" id="BNAB01000045">
    <property type="protein sequence ID" value="GHE06502.1"/>
    <property type="molecule type" value="Genomic_DNA"/>
</dbReference>
<dbReference type="Proteomes" id="UP000634647">
    <property type="component" value="Unassembled WGS sequence"/>
</dbReference>
<sequence>MRHILRHKSRERVAHMTAHPSYIIRRGTTLVFRRRVPAVAKNFYSKSFFSFSLRTHFISEARRRAAVAARFTDDLIGLIEMCGADMLDERQLDCMVDDLMRFEVAATEALRETCGPRGPEAVTAAVRLHEATRETMRAALVYNDYEAVSAPLGRTINRLGLPVEPGSADWLRAARRAARALIEVADENINREQGIYRADSRLASTIGCAPRQAGYVLPPIVQHGLPPAPPASSFAAQASRSPGEATAQPDRGLSPNEPFHEDLAAPTEQEAAAKVQAALAPERPPTRRHAPDRAPVPSHAAPGAQAEPSAASDTPLSAQKRFSDWFNDAIDLKREEKPGWDTNNLANWNSTKKLFLEAHGDRPMSYYTKGRLLEFRAFLRALPKNHHKSSDSRGLHTIIEEAEAEEARNMIIAENEIAEHGLNRGDAEQRRSRARVQRVRVSTVYRHMQALQFIFRLAADHGAAPANAMKGVIWNTTQVEKLQSEEKDMKRLPWGDKLADLLSTSAFTAPVPPGAQLHDVFWPTLIAVHSGMREEEALQLKTDDFDTMKGIPIFRVQCGEGQHIKSGTRHRIVPIHKNLIELGLLKHVENCRRKGQEWLFPDIERCAAKGRLSGTFTKTFGHYRIKEGVYDPRRDFHSLRTHFNVELKRAKCPLEIRKRLLGHKLRDITEEHYDPEGSPIEEFREWADGIEIDISRVRSPHRDLADLHPDGTVVAFAARG</sequence>
<dbReference type="InterPro" id="IPR011010">
    <property type="entry name" value="DNA_brk_join_enz"/>
</dbReference>
<keyword evidence="4" id="KW-0233">DNA recombination</keyword>
<evidence type="ECO:0000256" key="5">
    <source>
        <dbReference type="SAM" id="MobiDB-lite"/>
    </source>
</evidence>
<dbReference type="PANTHER" id="PTHR30349">
    <property type="entry name" value="PHAGE INTEGRASE-RELATED"/>
    <property type="match status" value="1"/>
</dbReference>
<dbReference type="Pfam" id="PF20172">
    <property type="entry name" value="DUF6538"/>
    <property type="match status" value="1"/>
</dbReference>